<feature type="compositionally biased region" description="Basic residues" evidence="1">
    <location>
        <begin position="144"/>
        <end position="153"/>
    </location>
</feature>
<dbReference type="Proteomes" id="UP000585474">
    <property type="component" value="Unassembled WGS sequence"/>
</dbReference>
<comment type="caution">
    <text evidence="3">The sequence shown here is derived from an EMBL/GenBank/DDBJ whole genome shotgun (WGS) entry which is preliminary data.</text>
</comment>
<dbReference type="EMBL" id="BJWL01000009">
    <property type="protein sequence ID" value="GFY93901.1"/>
    <property type="molecule type" value="Genomic_DNA"/>
</dbReference>
<dbReference type="OrthoDB" id="908656at2759"/>
<feature type="transmembrane region" description="Helical" evidence="2">
    <location>
        <begin position="375"/>
        <end position="395"/>
    </location>
</feature>
<organism evidence="3 4">
    <name type="scientific">Actinidia rufa</name>
    <dbReference type="NCBI Taxonomy" id="165716"/>
    <lineage>
        <taxon>Eukaryota</taxon>
        <taxon>Viridiplantae</taxon>
        <taxon>Streptophyta</taxon>
        <taxon>Embryophyta</taxon>
        <taxon>Tracheophyta</taxon>
        <taxon>Spermatophyta</taxon>
        <taxon>Magnoliopsida</taxon>
        <taxon>eudicotyledons</taxon>
        <taxon>Gunneridae</taxon>
        <taxon>Pentapetalae</taxon>
        <taxon>asterids</taxon>
        <taxon>Ericales</taxon>
        <taxon>Actinidiaceae</taxon>
        <taxon>Actinidia</taxon>
    </lineage>
</organism>
<keyword evidence="2" id="KW-0812">Transmembrane</keyword>
<reference evidence="3 4" key="1">
    <citation type="submission" date="2019-07" db="EMBL/GenBank/DDBJ databases">
        <title>De Novo Assembly of kiwifruit Actinidia rufa.</title>
        <authorList>
            <person name="Sugita-Konishi S."/>
            <person name="Sato K."/>
            <person name="Mori E."/>
            <person name="Abe Y."/>
            <person name="Kisaki G."/>
            <person name="Hamano K."/>
            <person name="Suezawa K."/>
            <person name="Otani M."/>
            <person name="Fukuda T."/>
            <person name="Manabe T."/>
            <person name="Gomi K."/>
            <person name="Tabuchi M."/>
            <person name="Akimitsu K."/>
            <person name="Kataoka I."/>
        </authorList>
    </citation>
    <scope>NUCLEOTIDE SEQUENCE [LARGE SCALE GENOMIC DNA]</scope>
    <source>
        <strain evidence="4">cv. Fuchu</strain>
    </source>
</reference>
<evidence type="ECO:0000313" key="4">
    <source>
        <dbReference type="Proteomes" id="UP000585474"/>
    </source>
</evidence>
<gene>
    <name evidence="3" type="ORF">Acr_09g0003470</name>
</gene>
<keyword evidence="2" id="KW-0472">Membrane</keyword>
<evidence type="ECO:0000256" key="2">
    <source>
        <dbReference type="SAM" id="Phobius"/>
    </source>
</evidence>
<sequence>MPDRGSYPGRKVIPVGYAPAKQVDTVVSGSLAAGWMFQKSKRSQGGGGTVRDLKGKWDLAIDRRDSRILRLLDSVAAAISDRTVSTPAKPLPNRGTMPLQRLQRGGRRWAEYYETKLINPAKAIKRTQRREKQSACLAMERARRRRLHERKQRAAGTASRFTCDGDSEERRQQAAVTASRSTCDGNGDRDSFTRLVRLTRRRRPEITYKLPSSLGSRFVSWDRASIAFPSEKRGIAFLGRSVCLADGSATKVQMHVEARGDDEADVWFHVAWASKRRDMPTARHVALVNQPPEASHVSIQLAERGTYLTSPIHLALLEARSLAWRTRIMSVQDAKMTIGIVSDMYSHLGMAYGLDSGYSSSLLGLRDDLSATASLAIVILILLLVVMIRISYIVIIASDLVTLRETCWRLHGRLLEDEVVVQALWGCGDSSRAHHSIVVEPPHSGYESMTLSTTEIELLRSVMSRLDTSAYASSSFAHLDNFFRSGNFESVSAFMSHFALPWIIDSGGSDHMVHQIFSHLTIGLPNLVPALF</sequence>
<evidence type="ECO:0000313" key="3">
    <source>
        <dbReference type="EMBL" id="GFY93901.1"/>
    </source>
</evidence>
<evidence type="ECO:0000256" key="1">
    <source>
        <dbReference type="SAM" id="MobiDB-lite"/>
    </source>
</evidence>
<proteinExistence type="predicted"/>
<protein>
    <submittedName>
        <fullName evidence="3">Uncharacterized protein</fullName>
    </submittedName>
</protein>
<feature type="region of interest" description="Disordered" evidence="1">
    <location>
        <begin position="144"/>
        <end position="185"/>
    </location>
</feature>
<name>A0A7J0F5J3_9ERIC</name>
<keyword evidence="4" id="KW-1185">Reference proteome</keyword>
<dbReference type="AlphaFoldDB" id="A0A7J0F5J3"/>
<feature type="compositionally biased region" description="Polar residues" evidence="1">
    <location>
        <begin position="174"/>
        <end position="184"/>
    </location>
</feature>
<accession>A0A7J0F5J3</accession>
<keyword evidence="2" id="KW-1133">Transmembrane helix</keyword>